<accession>A0A7H0GP74</accession>
<evidence type="ECO:0000313" key="4">
    <source>
        <dbReference type="Proteomes" id="UP000516028"/>
    </source>
</evidence>
<protein>
    <submittedName>
        <fullName evidence="3">ChaN family lipoprotein</fullName>
    </submittedName>
</protein>
<dbReference type="InterPro" id="IPR016773">
    <property type="entry name" value="Fe3_uptake_reg_CjrA_prd"/>
</dbReference>
<name>A0A7H0GP74_9BURK</name>
<keyword evidence="4" id="KW-1185">Reference proteome</keyword>
<gene>
    <name evidence="3" type="ORF">H9K75_09770</name>
</gene>
<sequence>MASILQRTPKASKGIAALVCALLLAGCATAPHQPSPRVPELRLFDSPSAEVRWREQLAHLKSADVLMLGEQHDAAEHHEWEAQTVRELAARGRLAAVVLEMADAGTSTRGLAATASETQVRELLSWNDEGWPWKSYGPVVMAAVRADVPVIGGNLPLGKMRATMQETRFDTHLNAEAMQIQMDAIKIGHCDLLPESRLLPMARIQLARDESMANAVQSAVKPGKTVLLIAGHGHVRRSVGVAQWLAPSLTVRAAIAQTGEVNDALKNEADMFIITPAVPPKDHCAELRQHFKR</sequence>
<dbReference type="PIRSF" id="PIRSF020419">
    <property type="entry name" value="Fe_uptake_reg_CjrA_prd"/>
    <property type="match status" value="1"/>
</dbReference>
<dbReference type="KEGG" id="daer:H9K75_09770"/>
<dbReference type="CDD" id="cd14727">
    <property type="entry name" value="ChanN-like"/>
    <property type="match status" value="1"/>
</dbReference>
<dbReference type="Gene3D" id="3.40.50.11550">
    <property type="match status" value="1"/>
</dbReference>
<dbReference type="EMBL" id="CP060783">
    <property type="protein sequence ID" value="QNP50090.1"/>
    <property type="molecule type" value="Genomic_DNA"/>
</dbReference>
<dbReference type="InterPro" id="IPR007314">
    <property type="entry name" value="Cofac_haem-bd_dom"/>
</dbReference>
<proteinExistence type="predicted"/>
<feature type="signal peptide" evidence="1">
    <location>
        <begin position="1"/>
        <end position="30"/>
    </location>
</feature>
<dbReference type="Pfam" id="PF04187">
    <property type="entry name" value="Cofac_haem_bdg"/>
    <property type="match status" value="1"/>
</dbReference>
<keyword evidence="3" id="KW-0449">Lipoprotein</keyword>
<evidence type="ECO:0000259" key="2">
    <source>
        <dbReference type="Pfam" id="PF04187"/>
    </source>
</evidence>
<keyword evidence="1" id="KW-0732">Signal</keyword>
<dbReference type="Gene3D" id="1.10.8.760">
    <property type="entry name" value="Haem-binding uptake, Tiki superfamily, ChaN, domain 2"/>
    <property type="match status" value="1"/>
</dbReference>
<dbReference type="SUPFAM" id="SSF159501">
    <property type="entry name" value="EreA/ChaN-like"/>
    <property type="match status" value="1"/>
</dbReference>
<feature type="domain" description="Haem-binding uptake Tiki superfamily ChaN" evidence="2">
    <location>
        <begin position="57"/>
        <end position="245"/>
    </location>
</feature>
<dbReference type="RefSeq" id="WP_187725630.1">
    <property type="nucleotide sequence ID" value="NZ_CP060783.1"/>
</dbReference>
<organism evidence="3 4">
    <name type="scientific">Diaphorobacter aerolatus</name>
    <dbReference type="NCBI Taxonomy" id="1288495"/>
    <lineage>
        <taxon>Bacteria</taxon>
        <taxon>Pseudomonadati</taxon>
        <taxon>Pseudomonadota</taxon>
        <taxon>Betaproteobacteria</taxon>
        <taxon>Burkholderiales</taxon>
        <taxon>Comamonadaceae</taxon>
        <taxon>Diaphorobacter</taxon>
    </lineage>
</organism>
<dbReference type="AlphaFoldDB" id="A0A7H0GP74"/>
<dbReference type="Proteomes" id="UP000516028">
    <property type="component" value="Chromosome"/>
</dbReference>
<dbReference type="PROSITE" id="PS51257">
    <property type="entry name" value="PROKAR_LIPOPROTEIN"/>
    <property type="match status" value="1"/>
</dbReference>
<feature type="chain" id="PRO_5028898576" evidence="1">
    <location>
        <begin position="31"/>
        <end position="293"/>
    </location>
</feature>
<evidence type="ECO:0000256" key="1">
    <source>
        <dbReference type="SAM" id="SignalP"/>
    </source>
</evidence>
<reference evidence="3 4" key="1">
    <citation type="submission" date="2020-08" db="EMBL/GenBank/DDBJ databases">
        <title>Genome sequence of Diaphorobacter aerolatus KACC 16536T.</title>
        <authorList>
            <person name="Hyun D.-W."/>
            <person name="Bae J.-W."/>
        </authorList>
    </citation>
    <scope>NUCLEOTIDE SEQUENCE [LARGE SCALE GENOMIC DNA]</scope>
    <source>
        <strain evidence="3 4">KACC 16536</strain>
    </source>
</reference>
<evidence type="ECO:0000313" key="3">
    <source>
        <dbReference type="EMBL" id="QNP50090.1"/>
    </source>
</evidence>